<dbReference type="EMBL" id="SJPW01000001">
    <property type="protein sequence ID" value="TWU60339.1"/>
    <property type="molecule type" value="Genomic_DNA"/>
</dbReference>
<dbReference type="AlphaFoldDB" id="A0A5C6FJV7"/>
<accession>A0A5C6FJV7</accession>
<comment type="caution">
    <text evidence="1">The sequence shown here is derived from an EMBL/GenBank/DDBJ whole genome shotgun (WGS) entry which is preliminary data.</text>
</comment>
<dbReference type="Proteomes" id="UP000318288">
    <property type="component" value="Unassembled WGS sequence"/>
</dbReference>
<evidence type="ECO:0000313" key="2">
    <source>
        <dbReference type="Proteomes" id="UP000318288"/>
    </source>
</evidence>
<name>A0A5C6FJV7_9BACT</name>
<organism evidence="1 2">
    <name type="scientific">Rubripirellula tenax</name>
    <dbReference type="NCBI Taxonomy" id="2528015"/>
    <lineage>
        <taxon>Bacteria</taxon>
        <taxon>Pseudomonadati</taxon>
        <taxon>Planctomycetota</taxon>
        <taxon>Planctomycetia</taxon>
        <taxon>Pirellulales</taxon>
        <taxon>Pirellulaceae</taxon>
        <taxon>Rubripirellula</taxon>
    </lineage>
</organism>
<protein>
    <submittedName>
        <fullName evidence="1">Uncharacterized protein</fullName>
    </submittedName>
</protein>
<reference evidence="1 2" key="1">
    <citation type="submission" date="2019-02" db="EMBL/GenBank/DDBJ databases">
        <title>Deep-cultivation of Planctomycetes and their phenomic and genomic characterization uncovers novel biology.</title>
        <authorList>
            <person name="Wiegand S."/>
            <person name="Jogler M."/>
            <person name="Boedeker C."/>
            <person name="Pinto D."/>
            <person name="Vollmers J."/>
            <person name="Rivas-Marin E."/>
            <person name="Kohn T."/>
            <person name="Peeters S.H."/>
            <person name="Heuer A."/>
            <person name="Rast P."/>
            <person name="Oberbeckmann S."/>
            <person name="Bunk B."/>
            <person name="Jeske O."/>
            <person name="Meyerdierks A."/>
            <person name="Storesund J.E."/>
            <person name="Kallscheuer N."/>
            <person name="Luecker S."/>
            <person name="Lage O.M."/>
            <person name="Pohl T."/>
            <person name="Merkel B.J."/>
            <person name="Hornburger P."/>
            <person name="Mueller R.-W."/>
            <person name="Bruemmer F."/>
            <person name="Labrenz M."/>
            <person name="Spormann A.M."/>
            <person name="Op Den Camp H."/>
            <person name="Overmann J."/>
            <person name="Amann R."/>
            <person name="Jetten M.S.M."/>
            <person name="Mascher T."/>
            <person name="Medema M.H."/>
            <person name="Devos D.P."/>
            <person name="Kaster A.-K."/>
            <person name="Ovreas L."/>
            <person name="Rohde M."/>
            <person name="Galperin M.Y."/>
            <person name="Jogler C."/>
        </authorList>
    </citation>
    <scope>NUCLEOTIDE SEQUENCE [LARGE SCALE GENOMIC DNA]</scope>
    <source>
        <strain evidence="1 2">Poly51</strain>
    </source>
</reference>
<gene>
    <name evidence="1" type="ORF">Poly51_06140</name>
</gene>
<keyword evidence="2" id="KW-1185">Reference proteome</keyword>
<proteinExistence type="predicted"/>
<sequence length="88" mass="9433">MASENDGFAVLGRTALSPLFGTIDTVCRIPGFLFLLPSSRTTLVTKVSQGMHSVPMVGIGLLLKCCLRGKASDVEPQKETRTVPQADR</sequence>
<evidence type="ECO:0000313" key="1">
    <source>
        <dbReference type="EMBL" id="TWU60339.1"/>
    </source>
</evidence>